<keyword evidence="8" id="KW-0282">Flagellum</keyword>
<evidence type="ECO:0000259" key="6">
    <source>
        <dbReference type="Pfam" id="PF06429"/>
    </source>
</evidence>
<evidence type="ECO:0000256" key="1">
    <source>
        <dbReference type="ARBA" id="ARBA00004117"/>
    </source>
</evidence>
<evidence type="ECO:0000256" key="2">
    <source>
        <dbReference type="ARBA" id="ARBA00009677"/>
    </source>
</evidence>
<organism evidence="8 9">
    <name type="scientific">Desulfonispora thiosulfatigenes DSM 11270</name>
    <dbReference type="NCBI Taxonomy" id="656914"/>
    <lineage>
        <taxon>Bacteria</taxon>
        <taxon>Bacillati</taxon>
        <taxon>Bacillota</taxon>
        <taxon>Clostridia</taxon>
        <taxon>Eubacteriales</taxon>
        <taxon>Peptococcaceae</taxon>
        <taxon>Desulfonispora</taxon>
    </lineage>
</organism>
<dbReference type="InterPro" id="IPR010930">
    <property type="entry name" value="Flg_bb/hook_C_dom"/>
</dbReference>
<dbReference type="GO" id="GO:0005829">
    <property type="term" value="C:cytosol"/>
    <property type="evidence" value="ECO:0007669"/>
    <property type="project" value="TreeGrafter"/>
</dbReference>
<keyword evidence="8" id="KW-0969">Cilium</keyword>
<proteinExistence type="inferred from homology"/>
<evidence type="ECO:0000256" key="4">
    <source>
        <dbReference type="RuleBase" id="RU362116"/>
    </source>
</evidence>
<dbReference type="InterPro" id="IPR053967">
    <property type="entry name" value="LlgE_F_G-like_D1"/>
</dbReference>
<dbReference type="Pfam" id="PF22692">
    <property type="entry name" value="LlgE_F_G_D1"/>
    <property type="match status" value="1"/>
</dbReference>
<evidence type="ECO:0000259" key="7">
    <source>
        <dbReference type="Pfam" id="PF22692"/>
    </source>
</evidence>
<evidence type="ECO:0000313" key="9">
    <source>
        <dbReference type="Proteomes" id="UP000192731"/>
    </source>
</evidence>
<evidence type="ECO:0000313" key="8">
    <source>
        <dbReference type="EMBL" id="SMB82415.1"/>
    </source>
</evidence>
<comment type="similarity">
    <text evidence="2 4">Belongs to the flagella basal body rod proteins family.</text>
</comment>
<dbReference type="InterPro" id="IPR020013">
    <property type="entry name" value="Flagellar_FlgE/F/G"/>
</dbReference>
<name>A0A1W1UMP9_DESTI</name>
<dbReference type="RefSeq" id="WP_084052174.1">
    <property type="nucleotide sequence ID" value="NZ_FWWT01000008.1"/>
</dbReference>
<dbReference type="Pfam" id="PF00460">
    <property type="entry name" value="Flg_bb_rod"/>
    <property type="match status" value="1"/>
</dbReference>
<dbReference type="PANTHER" id="PTHR30435:SF1">
    <property type="entry name" value="FLAGELLAR HOOK PROTEIN FLGE"/>
    <property type="match status" value="1"/>
</dbReference>
<dbReference type="GO" id="GO:0009425">
    <property type="term" value="C:bacterial-type flagellum basal body"/>
    <property type="evidence" value="ECO:0007669"/>
    <property type="project" value="UniProtKB-SubCell"/>
</dbReference>
<protein>
    <recommendedName>
        <fullName evidence="4">Flagellar hook protein FlgE</fullName>
    </recommendedName>
</protein>
<dbReference type="InterPro" id="IPR001444">
    <property type="entry name" value="Flag_bb_rod_N"/>
</dbReference>
<feature type="domain" description="Flagellar basal body rod protein N-terminal" evidence="5">
    <location>
        <begin position="5"/>
        <end position="35"/>
    </location>
</feature>
<gene>
    <name evidence="8" type="ORF">SAMN00017405_0924</name>
</gene>
<evidence type="ECO:0000259" key="5">
    <source>
        <dbReference type="Pfam" id="PF00460"/>
    </source>
</evidence>
<evidence type="ECO:0000256" key="3">
    <source>
        <dbReference type="ARBA" id="ARBA00023143"/>
    </source>
</evidence>
<dbReference type="NCBIfam" id="TIGR03506">
    <property type="entry name" value="FlgEFG_subfam"/>
    <property type="match status" value="2"/>
</dbReference>
<feature type="domain" description="Flagellar basal-body/hook protein C-terminal" evidence="6">
    <location>
        <begin position="222"/>
        <end position="264"/>
    </location>
</feature>
<feature type="domain" description="Flagellar hook protein FlgE/F/G-like D1" evidence="7">
    <location>
        <begin position="95"/>
        <end position="164"/>
    </location>
</feature>
<reference evidence="8 9" key="1">
    <citation type="submission" date="2017-04" db="EMBL/GenBank/DDBJ databases">
        <authorList>
            <person name="Afonso C.L."/>
            <person name="Miller P.J."/>
            <person name="Scott M.A."/>
            <person name="Spackman E."/>
            <person name="Goraichik I."/>
            <person name="Dimitrov K.M."/>
            <person name="Suarez D.L."/>
            <person name="Swayne D.E."/>
        </authorList>
    </citation>
    <scope>NUCLEOTIDE SEQUENCE [LARGE SCALE GENOMIC DNA]</scope>
    <source>
        <strain evidence="8 9">DSM 11270</strain>
    </source>
</reference>
<comment type="function">
    <text evidence="4">A flexible structure which links the flagellar filament to the drive apparatus in the basal body.</text>
</comment>
<dbReference type="SUPFAM" id="SSF117143">
    <property type="entry name" value="Flagellar hook protein flgE"/>
    <property type="match status" value="1"/>
</dbReference>
<comment type="subcellular location">
    <subcellularLocation>
        <location evidence="1 4">Bacterial flagellum basal body</location>
    </subcellularLocation>
</comment>
<keyword evidence="3 4" id="KW-0975">Bacterial flagellum</keyword>
<dbReference type="STRING" id="656914.SAMN00017405_0924"/>
<dbReference type="GO" id="GO:0009424">
    <property type="term" value="C:bacterial-type flagellum hook"/>
    <property type="evidence" value="ECO:0007669"/>
    <property type="project" value="TreeGrafter"/>
</dbReference>
<keyword evidence="8" id="KW-0966">Cell projection</keyword>
<dbReference type="GO" id="GO:0071978">
    <property type="term" value="P:bacterial-type flagellum-dependent swarming motility"/>
    <property type="evidence" value="ECO:0007669"/>
    <property type="project" value="TreeGrafter"/>
</dbReference>
<dbReference type="Pfam" id="PF06429">
    <property type="entry name" value="Flg_bbr_C"/>
    <property type="match status" value="1"/>
</dbReference>
<dbReference type="InterPro" id="IPR037925">
    <property type="entry name" value="FlgE/F/G-like"/>
</dbReference>
<dbReference type="EMBL" id="FWWT01000008">
    <property type="protein sequence ID" value="SMB82415.1"/>
    <property type="molecule type" value="Genomic_DNA"/>
</dbReference>
<dbReference type="Proteomes" id="UP000192731">
    <property type="component" value="Unassembled WGS sequence"/>
</dbReference>
<dbReference type="AlphaFoldDB" id="A0A1W1UMP9"/>
<accession>A0A1W1UMP9</accession>
<keyword evidence="9" id="KW-1185">Reference proteome</keyword>
<sequence>MMRSLYSGVSGLRTHQEKMDVVGNNIANVNTIGFKKSNITFQDTLSQTLKDAGKPRGNRGGTDPSQIGLGVMVGAINTVFTQGAPATTGNATDLAIQGEGLFMLKGDDNETYYTRAGAFKFDKEGTLVNSSNGMKVLDSKKNEIKITNMEDVKNVSIAPNGEISFLRGDNIETLTNPVGIAKCVNPAGLLKAGENLYLQSNNSGNVTEGAPGEKGRGTLLPNALEMSNVDIAQEFTDMIITQRGFQANSKTIKTADEILQELVNIKR</sequence>
<dbReference type="OrthoDB" id="9804559at2"/>
<dbReference type="PANTHER" id="PTHR30435">
    <property type="entry name" value="FLAGELLAR PROTEIN"/>
    <property type="match status" value="1"/>
</dbReference>